<keyword evidence="8" id="KW-0479">Metal-binding</keyword>
<proteinExistence type="predicted"/>
<dbReference type="Gene3D" id="3.20.20.330">
    <property type="entry name" value="Homocysteine-binding-like domain"/>
    <property type="match status" value="1"/>
</dbReference>
<dbReference type="AlphaFoldDB" id="A0A3A4R7R4"/>
<evidence type="ECO:0000256" key="3">
    <source>
        <dbReference type="ARBA" id="ARBA00022603"/>
    </source>
</evidence>
<evidence type="ECO:0000256" key="8">
    <source>
        <dbReference type="PROSITE-ProRule" id="PRU00333"/>
    </source>
</evidence>
<evidence type="ECO:0000256" key="2">
    <source>
        <dbReference type="ARBA" id="ARBA00004777"/>
    </source>
</evidence>
<dbReference type="GO" id="GO:0046872">
    <property type="term" value="F:metal ion binding"/>
    <property type="evidence" value="ECO:0007669"/>
    <property type="project" value="UniProtKB-KW"/>
</dbReference>
<keyword evidence="4" id="KW-0285">Flavoprotein</keyword>
<dbReference type="InterPro" id="IPR029041">
    <property type="entry name" value="FAD-linked_oxidoreductase-like"/>
</dbReference>
<keyword evidence="3 8" id="KW-0489">Methyltransferase</keyword>
<evidence type="ECO:0000313" key="10">
    <source>
        <dbReference type="EMBL" id="RJP60982.1"/>
    </source>
</evidence>
<dbReference type="Pfam" id="PF02574">
    <property type="entry name" value="S-methyl_trans"/>
    <property type="match status" value="1"/>
</dbReference>
<name>A0A3A4R7R4_9BACT</name>
<evidence type="ECO:0000256" key="5">
    <source>
        <dbReference type="ARBA" id="ARBA00022679"/>
    </source>
</evidence>
<feature type="domain" description="Hcy-binding" evidence="9">
    <location>
        <begin position="10"/>
        <end position="297"/>
    </location>
</feature>
<evidence type="ECO:0000313" key="11">
    <source>
        <dbReference type="Proteomes" id="UP000266426"/>
    </source>
</evidence>
<dbReference type="PROSITE" id="PS50970">
    <property type="entry name" value="HCY"/>
    <property type="match status" value="1"/>
</dbReference>
<evidence type="ECO:0000256" key="1">
    <source>
        <dbReference type="ARBA" id="ARBA00001974"/>
    </source>
</evidence>
<reference evidence="10 11" key="1">
    <citation type="journal article" date="2017" name="ISME J.">
        <title>Energy and carbon metabolisms in a deep terrestrial subsurface fluid microbial community.</title>
        <authorList>
            <person name="Momper L."/>
            <person name="Jungbluth S.P."/>
            <person name="Lee M.D."/>
            <person name="Amend J.P."/>
        </authorList>
    </citation>
    <scope>NUCLEOTIDE SEQUENCE [LARGE SCALE GENOMIC DNA]</scope>
    <source>
        <strain evidence="10">SURF_26</strain>
    </source>
</reference>
<dbReference type="PANTHER" id="PTHR11103">
    <property type="entry name" value="SLR1189 PROTEIN"/>
    <property type="match status" value="1"/>
</dbReference>
<dbReference type="EC" id="1.5.1.20" evidence="10"/>
<dbReference type="EC" id="2.1.1.10" evidence="10"/>
<evidence type="ECO:0000256" key="4">
    <source>
        <dbReference type="ARBA" id="ARBA00022630"/>
    </source>
</evidence>
<dbReference type="PANTHER" id="PTHR11103:SF18">
    <property type="entry name" value="SLR1189 PROTEIN"/>
    <property type="match status" value="1"/>
</dbReference>
<keyword evidence="6" id="KW-0274">FAD</keyword>
<feature type="binding site" evidence="8">
    <location>
        <position position="283"/>
    </location>
    <ligand>
        <name>Zn(2+)</name>
        <dbReference type="ChEBI" id="CHEBI:29105"/>
    </ligand>
</feature>
<feature type="binding site" evidence="8">
    <location>
        <position position="282"/>
    </location>
    <ligand>
        <name>Zn(2+)</name>
        <dbReference type="ChEBI" id="CHEBI:29105"/>
    </ligand>
</feature>
<dbReference type="GO" id="GO:0032259">
    <property type="term" value="P:methylation"/>
    <property type="evidence" value="ECO:0007669"/>
    <property type="project" value="UniProtKB-KW"/>
</dbReference>
<dbReference type="SUPFAM" id="SSF51730">
    <property type="entry name" value="FAD-linked oxidoreductase"/>
    <property type="match status" value="1"/>
</dbReference>
<dbReference type="GO" id="GO:0008168">
    <property type="term" value="F:methyltransferase activity"/>
    <property type="evidence" value="ECO:0007669"/>
    <property type="project" value="UniProtKB-UniRule"/>
</dbReference>
<comment type="cofactor">
    <cofactor evidence="8">
        <name>Zn(2+)</name>
        <dbReference type="ChEBI" id="CHEBI:29105"/>
    </cofactor>
</comment>
<dbReference type="InterPro" id="IPR036589">
    <property type="entry name" value="HCY_dom_sf"/>
</dbReference>
<sequence length="634" mass="69892">MSKGDSMTESFKDILRDENRIILFDGAMGTYLYQKGFFLNINFEQLNITNPDTIREVHEEYIKAGADVIKTNTFGANSFKLEKAGLLDQLADINRAGVKLARECAKKAQTFVAGSVGPIGKLVHPLGPITGTQARSIYEEQIEILIDAGVDIITLETFTDLRELQIAVETVKKISSDVPVIAHLSVTEDGTSILGATPDQLAELAYKLNIDAVGFNCSVGPHHMLKPIEHMKQYKDLVISVHPNAGVPRIIDDRSFYLTTPEYFTEYARRYLLNNVRIVGGCCGIHPEHIKQLKYIVKSVVLGIVAAEEKDQSEISVQGEHPGMEPVPASERSHFAKRLCRGDFVSSVEITPPKGCDPTKVIEAARYLKAHGVDAVNIPDGPRASARMGPQMLAIILEREVKMETIIHYCCRDRNVIGMQSDLLGVAAAGLRNILAITGDPPKLGHYPNATAVFDVDAIGLVRIINKLNHGLDLADNDISNTTKFFVGVGVNPVASNYELELARFFRKVESGADFAVTQPVFDPDRLNKFLDDIHDIDIPVLIGIWPLASYRNAEFLNSEIPEITIPDYILERMKKVTDKEAAKLEGVAIARETLFSLKSRIQGVQVSAPFGRADLAVKVLEGIITPDPEYHTE</sequence>
<dbReference type="EMBL" id="QZJZ01000018">
    <property type="protein sequence ID" value="RJP60982.1"/>
    <property type="molecule type" value="Genomic_DNA"/>
</dbReference>
<dbReference type="GO" id="GO:0004489">
    <property type="term" value="F:methylenetetrahydrofolate reductase [NAD(P)H] activity"/>
    <property type="evidence" value="ECO:0007669"/>
    <property type="project" value="UniProtKB-EC"/>
</dbReference>
<protein>
    <submittedName>
        <fullName evidence="10">Bifunctional homocysteine S-methyltransferase/methylenetetrahydrofolate reductase</fullName>
        <ecNumber evidence="10">1.5.1.20</ecNumber>
        <ecNumber evidence="10">2.1.1.10</ecNumber>
    </submittedName>
</protein>
<keyword evidence="7 10" id="KW-0560">Oxidoreductase</keyword>
<dbReference type="InterPro" id="IPR003726">
    <property type="entry name" value="HCY_dom"/>
</dbReference>
<accession>A0A3A4R7R4</accession>
<dbReference type="SUPFAM" id="SSF82282">
    <property type="entry name" value="Homocysteine S-methyltransferase"/>
    <property type="match status" value="1"/>
</dbReference>
<comment type="cofactor">
    <cofactor evidence="1">
        <name>FAD</name>
        <dbReference type="ChEBI" id="CHEBI:57692"/>
    </cofactor>
</comment>
<dbReference type="InterPro" id="IPR003171">
    <property type="entry name" value="Mehydrof_redctse-like"/>
</dbReference>
<dbReference type="GO" id="GO:0035999">
    <property type="term" value="P:tetrahydrofolate interconversion"/>
    <property type="evidence" value="ECO:0007669"/>
    <property type="project" value="UniProtKB-UniPathway"/>
</dbReference>
<dbReference type="CDD" id="cd00537">
    <property type="entry name" value="MTHFR"/>
    <property type="match status" value="1"/>
</dbReference>
<comment type="caution">
    <text evidence="10">The sequence shown here is derived from an EMBL/GenBank/DDBJ whole genome shotgun (WGS) entry which is preliminary data.</text>
</comment>
<keyword evidence="8" id="KW-0862">Zinc</keyword>
<organism evidence="10 11">
    <name type="scientific">Candidatus Auribacter fodinae</name>
    <dbReference type="NCBI Taxonomy" id="2093366"/>
    <lineage>
        <taxon>Bacteria</taxon>
        <taxon>Pseudomonadati</taxon>
        <taxon>Candidatus Auribacterota</taxon>
        <taxon>Candidatus Auribacteria</taxon>
        <taxon>Candidatus Auribacterales</taxon>
        <taxon>Candidatus Auribacteraceae</taxon>
        <taxon>Candidatus Auribacter</taxon>
    </lineage>
</organism>
<gene>
    <name evidence="10" type="ORF">C4541_03005</name>
</gene>
<comment type="pathway">
    <text evidence="2">One-carbon metabolism; tetrahydrofolate interconversion.</text>
</comment>
<dbReference type="NCBIfam" id="NF006396">
    <property type="entry name" value="PRK08645.1"/>
    <property type="match status" value="1"/>
</dbReference>
<dbReference type="UniPathway" id="UPA00193"/>
<keyword evidence="5 8" id="KW-0808">Transferase</keyword>
<dbReference type="Pfam" id="PF02219">
    <property type="entry name" value="MTHFR"/>
    <property type="match status" value="1"/>
</dbReference>
<dbReference type="Gene3D" id="3.20.20.220">
    <property type="match status" value="1"/>
</dbReference>
<evidence type="ECO:0000256" key="7">
    <source>
        <dbReference type="ARBA" id="ARBA00023002"/>
    </source>
</evidence>
<dbReference type="GO" id="GO:0006555">
    <property type="term" value="P:methionine metabolic process"/>
    <property type="evidence" value="ECO:0007669"/>
    <property type="project" value="InterPro"/>
</dbReference>
<evidence type="ECO:0000259" key="9">
    <source>
        <dbReference type="PROSITE" id="PS50970"/>
    </source>
</evidence>
<feature type="binding site" evidence="8">
    <location>
        <position position="217"/>
    </location>
    <ligand>
        <name>Zn(2+)</name>
        <dbReference type="ChEBI" id="CHEBI:29105"/>
    </ligand>
</feature>
<dbReference type="Proteomes" id="UP000266426">
    <property type="component" value="Unassembled WGS sequence"/>
</dbReference>
<evidence type="ECO:0000256" key="6">
    <source>
        <dbReference type="ARBA" id="ARBA00022827"/>
    </source>
</evidence>